<evidence type="ECO:0000256" key="4">
    <source>
        <dbReference type="RuleBase" id="RU000363"/>
    </source>
</evidence>
<evidence type="ECO:0000313" key="6">
    <source>
        <dbReference type="Proteomes" id="UP001107961"/>
    </source>
</evidence>
<dbReference type="EMBL" id="JAJVKT010000005">
    <property type="protein sequence ID" value="MCE7508041.1"/>
    <property type="molecule type" value="Genomic_DNA"/>
</dbReference>
<dbReference type="Pfam" id="PF00106">
    <property type="entry name" value="adh_short"/>
    <property type="match status" value="1"/>
</dbReference>
<dbReference type="InterPro" id="IPR020904">
    <property type="entry name" value="Sc_DH/Rdtase_CS"/>
</dbReference>
<dbReference type="SUPFAM" id="SSF51735">
    <property type="entry name" value="NAD(P)-binding Rossmann-fold domains"/>
    <property type="match status" value="1"/>
</dbReference>
<reference evidence="5" key="1">
    <citation type="submission" date="2022-01" db="EMBL/GenBank/DDBJ databases">
        <authorList>
            <person name="Karlyshev A.V."/>
            <person name="Jaspars M."/>
        </authorList>
    </citation>
    <scope>NUCLEOTIDE SEQUENCE</scope>
    <source>
        <strain evidence="5">AGSA3-2</strain>
    </source>
</reference>
<gene>
    <name evidence="5" type="ORF">LZG35_05285</name>
</gene>
<dbReference type="AlphaFoldDB" id="A0A9Q3W3R8"/>
<protein>
    <submittedName>
        <fullName evidence="5">SDR family oxidoreductase</fullName>
    </submittedName>
</protein>
<proteinExistence type="inferred from homology"/>
<dbReference type="Proteomes" id="UP001107961">
    <property type="component" value="Unassembled WGS sequence"/>
</dbReference>
<dbReference type="PANTHER" id="PTHR43618:SF8">
    <property type="entry name" value="7ALPHA-HYDROXYSTEROID DEHYDROGENASE"/>
    <property type="match status" value="1"/>
</dbReference>
<accession>A0A9Q3W3R8</accession>
<keyword evidence="3" id="KW-0560">Oxidoreductase</keyword>
<dbReference type="RefSeq" id="WP_022994739.1">
    <property type="nucleotide sequence ID" value="NZ_CP012331.1"/>
</dbReference>
<dbReference type="FunFam" id="3.40.50.720:FF:000084">
    <property type="entry name" value="Short-chain dehydrogenase reductase"/>
    <property type="match status" value="1"/>
</dbReference>
<dbReference type="NCBIfam" id="NF006070">
    <property type="entry name" value="PRK08213.1"/>
    <property type="match status" value="1"/>
</dbReference>
<sequence length="267" mass="28421">MSEQPVRTVQALFDLTGKTALVTGGSRGLGLQMAEALGEAGARVAISARKVKELEEAAEHLRQRGIEVLLLPADLSQEAHVLNLAEQAVKELGQVDILVNNAGATWGAPAEDYPMDGWDKVMTLNVRNLFLLTREIGRLSMIPRRYGRIVNIASNAALGGNRDLMQAVGYSTSKGAVVTFTRALAAEWGAYNITVNAIGPGVFPSKMSRYLSERHGDEGLARRVPLNRIGDEEGLKGVALLFASDAGKHTTGQFLLVDGGASAMIAG</sequence>
<dbReference type="InterPro" id="IPR052178">
    <property type="entry name" value="Sec_Metab_Biosynth_SDR"/>
</dbReference>
<name>A0A9Q3W3R8_9GAMM</name>
<evidence type="ECO:0000256" key="3">
    <source>
        <dbReference type="ARBA" id="ARBA00023002"/>
    </source>
</evidence>
<comment type="similarity">
    <text evidence="1 4">Belongs to the short-chain dehydrogenases/reductases (SDR) family.</text>
</comment>
<evidence type="ECO:0000256" key="1">
    <source>
        <dbReference type="ARBA" id="ARBA00006484"/>
    </source>
</evidence>
<dbReference type="Gene3D" id="3.40.50.720">
    <property type="entry name" value="NAD(P)-binding Rossmann-like Domain"/>
    <property type="match status" value="1"/>
</dbReference>
<dbReference type="PRINTS" id="PR00081">
    <property type="entry name" value="GDHRDH"/>
</dbReference>
<keyword evidence="2" id="KW-0521">NADP</keyword>
<dbReference type="PANTHER" id="PTHR43618">
    <property type="entry name" value="7-ALPHA-HYDROXYSTEROID DEHYDROGENASE"/>
    <property type="match status" value="1"/>
</dbReference>
<evidence type="ECO:0000256" key="2">
    <source>
        <dbReference type="ARBA" id="ARBA00022857"/>
    </source>
</evidence>
<evidence type="ECO:0000313" key="5">
    <source>
        <dbReference type="EMBL" id="MCE7508041.1"/>
    </source>
</evidence>
<dbReference type="InterPro" id="IPR002347">
    <property type="entry name" value="SDR_fam"/>
</dbReference>
<dbReference type="PRINTS" id="PR00080">
    <property type="entry name" value="SDRFAMILY"/>
</dbReference>
<dbReference type="KEGG" id="axe:P40_20550"/>
<organism evidence="5 6">
    <name type="scientific">Alloalcanivorax xenomutans</name>
    <dbReference type="NCBI Taxonomy" id="1094342"/>
    <lineage>
        <taxon>Bacteria</taxon>
        <taxon>Pseudomonadati</taxon>
        <taxon>Pseudomonadota</taxon>
        <taxon>Gammaproteobacteria</taxon>
        <taxon>Oceanospirillales</taxon>
        <taxon>Alcanivoracaceae</taxon>
        <taxon>Alloalcanivorax</taxon>
    </lineage>
</organism>
<dbReference type="GO" id="GO:0016491">
    <property type="term" value="F:oxidoreductase activity"/>
    <property type="evidence" value="ECO:0007669"/>
    <property type="project" value="UniProtKB-KW"/>
</dbReference>
<keyword evidence="6" id="KW-1185">Reference proteome</keyword>
<dbReference type="PROSITE" id="PS00061">
    <property type="entry name" value="ADH_SHORT"/>
    <property type="match status" value="1"/>
</dbReference>
<dbReference type="InterPro" id="IPR036291">
    <property type="entry name" value="NAD(P)-bd_dom_sf"/>
</dbReference>
<comment type="caution">
    <text evidence="5">The sequence shown here is derived from an EMBL/GenBank/DDBJ whole genome shotgun (WGS) entry which is preliminary data.</text>
</comment>